<dbReference type="PIRSF" id="PIRSF006621">
    <property type="entry name" value="Dus"/>
    <property type="match status" value="1"/>
</dbReference>
<keyword evidence="5 12" id="KW-0288">FMN</keyword>
<evidence type="ECO:0000256" key="4">
    <source>
        <dbReference type="ARBA" id="ARBA00022630"/>
    </source>
</evidence>
<gene>
    <name evidence="16" type="ORF">HELGO_WM10916</name>
</gene>
<dbReference type="InterPro" id="IPR001269">
    <property type="entry name" value="DUS_fam"/>
</dbReference>
<comment type="catalytic activity">
    <reaction evidence="11">
        <text>a 5,6-dihydrouridine in tRNA + NAD(+) = a uridine in tRNA + NADH + H(+)</text>
        <dbReference type="Rhea" id="RHEA:54452"/>
        <dbReference type="Rhea" id="RHEA-COMP:13339"/>
        <dbReference type="Rhea" id="RHEA-COMP:13887"/>
        <dbReference type="ChEBI" id="CHEBI:15378"/>
        <dbReference type="ChEBI" id="CHEBI:57540"/>
        <dbReference type="ChEBI" id="CHEBI:57945"/>
        <dbReference type="ChEBI" id="CHEBI:65315"/>
        <dbReference type="ChEBI" id="CHEBI:74443"/>
    </reaction>
</comment>
<keyword evidence="6 12" id="KW-0819">tRNA processing</keyword>
<protein>
    <recommendedName>
        <fullName evidence="12">tRNA-dihydrouridine synthase</fullName>
        <ecNumber evidence="12">1.3.1.-</ecNumber>
    </recommendedName>
</protein>
<keyword evidence="4 12" id="KW-0285">Flavoprotein</keyword>
<feature type="binding site" evidence="14">
    <location>
        <position position="140"/>
    </location>
    <ligand>
        <name>FMN</name>
        <dbReference type="ChEBI" id="CHEBI:58210"/>
    </ligand>
</feature>
<dbReference type="PROSITE" id="PS01136">
    <property type="entry name" value="UPF0034"/>
    <property type="match status" value="1"/>
</dbReference>
<comment type="catalytic activity">
    <reaction evidence="10">
        <text>a 5,6-dihydrouridine in tRNA + NADP(+) = a uridine in tRNA + NADPH + H(+)</text>
        <dbReference type="Rhea" id="RHEA:23624"/>
        <dbReference type="Rhea" id="RHEA-COMP:13339"/>
        <dbReference type="Rhea" id="RHEA-COMP:13887"/>
        <dbReference type="ChEBI" id="CHEBI:15378"/>
        <dbReference type="ChEBI" id="CHEBI:57783"/>
        <dbReference type="ChEBI" id="CHEBI:58349"/>
        <dbReference type="ChEBI" id="CHEBI:65315"/>
        <dbReference type="ChEBI" id="CHEBI:74443"/>
    </reaction>
</comment>
<feature type="binding site" evidence="14">
    <location>
        <position position="170"/>
    </location>
    <ligand>
        <name>FMN</name>
        <dbReference type="ChEBI" id="CHEBI:58210"/>
    </ligand>
</feature>
<dbReference type="NCBIfam" id="TIGR00737">
    <property type="entry name" value="nifR3_yhdG"/>
    <property type="match status" value="1"/>
</dbReference>
<dbReference type="Pfam" id="PF01207">
    <property type="entry name" value="Dus"/>
    <property type="match status" value="1"/>
</dbReference>
<comment type="similarity">
    <text evidence="12">Belongs to the dus family.</text>
</comment>
<comment type="cofactor">
    <cofactor evidence="1 12 14">
        <name>FMN</name>
        <dbReference type="ChEBI" id="CHEBI:58210"/>
    </cofactor>
</comment>
<keyword evidence="14" id="KW-0547">Nucleotide-binding</keyword>
<dbReference type="InterPro" id="IPR024036">
    <property type="entry name" value="tRNA-dHydroUridine_Synthase_C"/>
</dbReference>
<dbReference type="EC" id="1.3.1.-" evidence="12"/>
<evidence type="ECO:0000256" key="11">
    <source>
        <dbReference type="ARBA" id="ARBA00048802"/>
    </source>
</evidence>
<feature type="binding site" evidence="14">
    <location>
        <begin position="17"/>
        <end position="19"/>
    </location>
    <ligand>
        <name>FMN</name>
        <dbReference type="ChEBI" id="CHEBI:58210"/>
    </ligand>
</feature>
<comment type="function">
    <text evidence="2 12">Catalyzes the synthesis of 5,6-dihydrouridine (D), a modified base found in the D-loop of most tRNAs, via the reduction of the C5-C6 double bond in target uridines.</text>
</comment>
<evidence type="ECO:0000256" key="10">
    <source>
        <dbReference type="ARBA" id="ARBA00048205"/>
    </source>
</evidence>
<evidence type="ECO:0000256" key="5">
    <source>
        <dbReference type="ARBA" id="ARBA00022643"/>
    </source>
</evidence>
<feature type="binding site" evidence="14">
    <location>
        <position position="71"/>
    </location>
    <ligand>
        <name>FMN</name>
        <dbReference type="ChEBI" id="CHEBI:58210"/>
    </ligand>
</feature>
<evidence type="ECO:0000256" key="12">
    <source>
        <dbReference type="PIRNR" id="PIRNR006621"/>
    </source>
</evidence>
<dbReference type="GO" id="GO:0017150">
    <property type="term" value="F:tRNA dihydrouridine synthase activity"/>
    <property type="evidence" value="ECO:0007669"/>
    <property type="project" value="InterPro"/>
</dbReference>
<feature type="domain" description="DUS-like FMN-binding" evidence="15">
    <location>
        <begin position="14"/>
        <end position="316"/>
    </location>
</feature>
<evidence type="ECO:0000259" key="15">
    <source>
        <dbReference type="Pfam" id="PF01207"/>
    </source>
</evidence>
<feature type="active site" description="Proton donor" evidence="13">
    <location>
        <position position="101"/>
    </location>
</feature>
<evidence type="ECO:0000256" key="1">
    <source>
        <dbReference type="ARBA" id="ARBA00001917"/>
    </source>
</evidence>
<evidence type="ECO:0000256" key="7">
    <source>
        <dbReference type="ARBA" id="ARBA00022857"/>
    </source>
</evidence>
<dbReference type="InterPro" id="IPR013785">
    <property type="entry name" value="Aldolase_TIM"/>
</dbReference>
<dbReference type="PANTHER" id="PTHR45846">
    <property type="entry name" value="TRNA-DIHYDROURIDINE(47) SYNTHASE [NAD(P)(+)]-LIKE"/>
    <property type="match status" value="1"/>
</dbReference>
<reference evidence="16" key="1">
    <citation type="submission" date="2020-01" db="EMBL/GenBank/DDBJ databases">
        <authorList>
            <person name="Meier V. D."/>
            <person name="Meier V D."/>
        </authorList>
    </citation>
    <scope>NUCLEOTIDE SEQUENCE</scope>
    <source>
        <strain evidence="16">HLG_WM_MAG_07</strain>
    </source>
</reference>
<keyword evidence="8" id="KW-0694">RNA-binding</keyword>
<dbReference type="EMBL" id="CACVAY010000012">
    <property type="protein sequence ID" value="CAA6802431.1"/>
    <property type="molecule type" value="Genomic_DNA"/>
</dbReference>
<evidence type="ECO:0000313" key="16">
    <source>
        <dbReference type="EMBL" id="CAA6802431.1"/>
    </source>
</evidence>
<keyword evidence="7" id="KW-0521">NADP</keyword>
<keyword evidence="3" id="KW-0820">tRNA-binding</keyword>
<dbReference type="GO" id="GO:0050660">
    <property type="term" value="F:flavin adenine dinucleotide binding"/>
    <property type="evidence" value="ECO:0007669"/>
    <property type="project" value="InterPro"/>
</dbReference>
<dbReference type="AlphaFoldDB" id="A0A6S6S293"/>
<dbReference type="Gene3D" id="3.20.20.70">
    <property type="entry name" value="Aldolase class I"/>
    <property type="match status" value="1"/>
</dbReference>
<dbReference type="CDD" id="cd02801">
    <property type="entry name" value="DUS_like_FMN"/>
    <property type="match status" value="1"/>
</dbReference>
<keyword evidence="9 12" id="KW-0560">Oxidoreductase</keyword>
<feature type="binding site" evidence="14">
    <location>
        <begin position="225"/>
        <end position="226"/>
    </location>
    <ligand>
        <name>FMN</name>
        <dbReference type="ChEBI" id="CHEBI:58210"/>
    </ligand>
</feature>
<dbReference type="SUPFAM" id="SSF51395">
    <property type="entry name" value="FMN-linked oxidoreductases"/>
    <property type="match status" value="1"/>
</dbReference>
<evidence type="ECO:0000256" key="9">
    <source>
        <dbReference type="ARBA" id="ARBA00023002"/>
    </source>
</evidence>
<dbReference type="InterPro" id="IPR035587">
    <property type="entry name" value="DUS-like_FMN-bd"/>
</dbReference>
<organism evidence="16">
    <name type="scientific">uncultured Thiotrichaceae bacterium</name>
    <dbReference type="NCBI Taxonomy" id="298394"/>
    <lineage>
        <taxon>Bacteria</taxon>
        <taxon>Pseudomonadati</taxon>
        <taxon>Pseudomonadota</taxon>
        <taxon>Gammaproteobacteria</taxon>
        <taxon>Thiotrichales</taxon>
        <taxon>Thiotrichaceae</taxon>
        <taxon>environmental samples</taxon>
    </lineage>
</organism>
<evidence type="ECO:0000256" key="13">
    <source>
        <dbReference type="PIRSR" id="PIRSR006621-1"/>
    </source>
</evidence>
<sequence>MLQIGPHTLKSKLLLAPMAGITDLPFRKICKEFGAGLATSEMLTSDINLWDTPKSRTRLPQPDESEPRCTQIAGTDPEQMANAASFSVQKGAQIIDINLGCPAKKVCKKSAGSALMQDPEAVKAILKAVTQSVAVPVTLKMRTGWSRQHRNALDIARIAEDNNISALTIHGRTRADAYKGYAEIETVRRVKESISIPVIVNGDLLTKHDIDFALNYSGADAAMIGRAAQGAPWLFTQYLTTNIDKSPAPQEISHATKIETILNHIRHTHEFFGEKTGTRIARKHINWYLEKLNISNNHAKKALLVSQISSQQIQLLEDVLLSPQ</sequence>
<dbReference type="InterPro" id="IPR018517">
    <property type="entry name" value="tRNA_hU_synthase_CS"/>
</dbReference>
<evidence type="ECO:0000256" key="3">
    <source>
        <dbReference type="ARBA" id="ARBA00022555"/>
    </source>
</evidence>
<accession>A0A6S6S293</accession>
<evidence type="ECO:0000256" key="6">
    <source>
        <dbReference type="ARBA" id="ARBA00022694"/>
    </source>
</evidence>
<dbReference type="PANTHER" id="PTHR45846:SF1">
    <property type="entry name" value="TRNA-DIHYDROURIDINE(47) SYNTHASE [NAD(P)(+)]-LIKE"/>
    <property type="match status" value="1"/>
</dbReference>
<dbReference type="InterPro" id="IPR004652">
    <property type="entry name" value="DusB-like"/>
</dbReference>
<evidence type="ECO:0000256" key="8">
    <source>
        <dbReference type="ARBA" id="ARBA00022884"/>
    </source>
</evidence>
<dbReference type="GO" id="GO:0000049">
    <property type="term" value="F:tRNA binding"/>
    <property type="evidence" value="ECO:0007669"/>
    <property type="project" value="UniProtKB-KW"/>
</dbReference>
<evidence type="ECO:0000256" key="2">
    <source>
        <dbReference type="ARBA" id="ARBA00002790"/>
    </source>
</evidence>
<name>A0A6S6S293_9GAMM</name>
<proteinExistence type="inferred from homology"/>
<evidence type="ECO:0000256" key="14">
    <source>
        <dbReference type="PIRSR" id="PIRSR006621-2"/>
    </source>
</evidence>
<dbReference type="Gene3D" id="1.10.1200.80">
    <property type="entry name" value="Putative flavin oxidoreducatase, domain 2"/>
    <property type="match status" value="1"/>
</dbReference>